<keyword evidence="3" id="KW-1003">Cell membrane</keyword>
<evidence type="ECO:0000256" key="3">
    <source>
        <dbReference type="ARBA" id="ARBA00022475"/>
    </source>
</evidence>
<gene>
    <name evidence="9" type="ORF">H8S57_04330</name>
</gene>
<protein>
    <submittedName>
        <fullName evidence="9">MFS transporter</fullName>
    </submittedName>
</protein>
<feature type="transmembrane region" description="Helical" evidence="7">
    <location>
        <begin position="50"/>
        <end position="68"/>
    </location>
</feature>
<keyword evidence="5 7" id="KW-1133">Transmembrane helix</keyword>
<comment type="caution">
    <text evidence="9">The sequence shown here is derived from an EMBL/GenBank/DDBJ whole genome shotgun (WGS) entry which is preliminary data.</text>
</comment>
<evidence type="ECO:0000256" key="6">
    <source>
        <dbReference type="ARBA" id="ARBA00023136"/>
    </source>
</evidence>
<keyword evidence="4 7" id="KW-0812">Transmembrane</keyword>
<dbReference type="GO" id="GO:0022857">
    <property type="term" value="F:transmembrane transporter activity"/>
    <property type="evidence" value="ECO:0007669"/>
    <property type="project" value="InterPro"/>
</dbReference>
<dbReference type="EMBL" id="JACOPP010000004">
    <property type="protein sequence ID" value="MBC5732952.1"/>
    <property type="molecule type" value="Genomic_DNA"/>
</dbReference>
<organism evidence="9 10">
    <name type="scientific">Lawsonibacter hominis</name>
    <dbReference type="NCBI Taxonomy" id="2763053"/>
    <lineage>
        <taxon>Bacteria</taxon>
        <taxon>Bacillati</taxon>
        <taxon>Bacillota</taxon>
        <taxon>Clostridia</taxon>
        <taxon>Eubacteriales</taxon>
        <taxon>Oscillospiraceae</taxon>
        <taxon>Lawsonibacter</taxon>
    </lineage>
</organism>
<dbReference type="Proteomes" id="UP000661435">
    <property type="component" value="Unassembled WGS sequence"/>
</dbReference>
<evidence type="ECO:0000259" key="8">
    <source>
        <dbReference type="PROSITE" id="PS50850"/>
    </source>
</evidence>
<feature type="transmembrane region" description="Helical" evidence="7">
    <location>
        <begin position="215"/>
        <end position="235"/>
    </location>
</feature>
<evidence type="ECO:0000313" key="10">
    <source>
        <dbReference type="Proteomes" id="UP000661435"/>
    </source>
</evidence>
<evidence type="ECO:0000313" key="9">
    <source>
        <dbReference type="EMBL" id="MBC5732952.1"/>
    </source>
</evidence>
<dbReference type="InterPro" id="IPR011701">
    <property type="entry name" value="MFS"/>
</dbReference>
<comment type="subcellular location">
    <subcellularLocation>
        <location evidence="1">Cell membrane</location>
        <topology evidence="1">Multi-pass membrane protein</topology>
    </subcellularLocation>
</comment>
<reference evidence="9" key="1">
    <citation type="submission" date="2020-08" db="EMBL/GenBank/DDBJ databases">
        <title>Genome public.</title>
        <authorList>
            <person name="Liu C."/>
            <person name="Sun Q."/>
        </authorList>
    </citation>
    <scope>NUCLEOTIDE SEQUENCE</scope>
    <source>
        <strain evidence="9">NSJ-51</strain>
    </source>
</reference>
<evidence type="ECO:0000256" key="4">
    <source>
        <dbReference type="ARBA" id="ARBA00022692"/>
    </source>
</evidence>
<evidence type="ECO:0000256" key="7">
    <source>
        <dbReference type="SAM" id="Phobius"/>
    </source>
</evidence>
<keyword evidence="10" id="KW-1185">Reference proteome</keyword>
<accession>A0A8J6IZX4</accession>
<feature type="transmembrane region" description="Helical" evidence="7">
    <location>
        <begin position="281"/>
        <end position="301"/>
    </location>
</feature>
<feature type="transmembrane region" description="Helical" evidence="7">
    <location>
        <begin position="12"/>
        <end position="30"/>
    </location>
</feature>
<evidence type="ECO:0000256" key="5">
    <source>
        <dbReference type="ARBA" id="ARBA00022989"/>
    </source>
</evidence>
<feature type="transmembrane region" description="Helical" evidence="7">
    <location>
        <begin position="379"/>
        <end position="397"/>
    </location>
</feature>
<name>A0A8J6IZX4_9FIRM</name>
<dbReference type="InterPro" id="IPR050189">
    <property type="entry name" value="MFS_Efflux_Transporters"/>
</dbReference>
<keyword evidence="6 7" id="KW-0472">Membrane</keyword>
<dbReference type="AlphaFoldDB" id="A0A8J6IZX4"/>
<sequence length="424" mass="44758">MSETNNAKVNKGGMYAVLFVAYAMVNFHRYATSMTASILATDLALDAGQVALYIGVYTWCNAIMQLPAGLITDRISARKLLSVIYLLAGGGLLLMAYSKSFPLILVGRGILTAAVACVFNVCSRHIASWESADNYKRVNSMFMTAGKIGGLVATTPLVLLIGGIGWNNTFGLIAAASILVAAGAWIFVRDRQGALQKKAVSPLASVKHLARTGGFWLYCFAGALVGMTVPMVFSAWGGTFLVQGLGVDPVVSSNILMVGNIASCIGGVTIALVCKKIPAKPLVVISYIVISACVALLAVFTTQLSTIAYAVIFVIMGFTFYTSTTSVYALMREMCGVKFIGGFMGASNFISWLVGNALVSTIWGLFIPADFSIAGFRNALFFQLAISIVGLIGFIALKPGMLKGCSDKDIAALEAALETQKAAD</sequence>
<proteinExistence type="predicted"/>
<feature type="domain" description="Major facilitator superfamily (MFS) profile" evidence="8">
    <location>
        <begin position="14"/>
        <end position="402"/>
    </location>
</feature>
<dbReference type="PROSITE" id="PS50850">
    <property type="entry name" value="MFS"/>
    <property type="match status" value="1"/>
</dbReference>
<dbReference type="PANTHER" id="PTHR43124:SF3">
    <property type="entry name" value="CHLORAMPHENICOL EFFLUX PUMP RV0191"/>
    <property type="match status" value="1"/>
</dbReference>
<dbReference type="GO" id="GO:0005886">
    <property type="term" value="C:plasma membrane"/>
    <property type="evidence" value="ECO:0007669"/>
    <property type="project" value="UniProtKB-SubCell"/>
</dbReference>
<dbReference type="PANTHER" id="PTHR43124">
    <property type="entry name" value="PURINE EFFLUX PUMP PBUE"/>
    <property type="match status" value="1"/>
</dbReference>
<feature type="transmembrane region" description="Helical" evidence="7">
    <location>
        <begin position="80"/>
        <end position="97"/>
    </location>
</feature>
<feature type="transmembrane region" description="Helical" evidence="7">
    <location>
        <begin position="170"/>
        <end position="188"/>
    </location>
</feature>
<feature type="transmembrane region" description="Helical" evidence="7">
    <location>
        <begin position="142"/>
        <end position="164"/>
    </location>
</feature>
<feature type="transmembrane region" description="Helical" evidence="7">
    <location>
        <begin position="255"/>
        <end position="274"/>
    </location>
</feature>
<dbReference type="InterPro" id="IPR036259">
    <property type="entry name" value="MFS_trans_sf"/>
</dbReference>
<evidence type="ECO:0000256" key="1">
    <source>
        <dbReference type="ARBA" id="ARBA00004651"/>
    </source>
</evidence>
<keyword evidence="2" id="KW-0813">Transport</keyword>
<feature type="transmembrane region" description="Helical" evidence="7">
    <location>
        <begin position="103"/>
        <end position="122"/>
    </location>
</feature>
<dbReference type="InterPro" id="IPR020846">
    <property type="entry name" value="MFS_dom"/>
</dbReference>
<dbReference type="Pfam" id="PF07690">
    <property type="entry name" value="MFS_1"/>
    <property type="match status" value="1"/>
</dbReference>
<dbReference type="Gene3D" id="1.20.1250.20">
    <property type="entry name" value="MFS general substrate transporter like domains"/>
    <property type="match status" value="2"/>
</dbReference>
<dbReference type="SUPFAM" id="SSF103473">
    <property type="entry name" value="MFS general substrate transporter"/>
    <property type="match status" value="1"/>
</dbReference>
<evidence type="ECO:0000256" key="2">
    <source>
        <dbReference type="ARBA" id="ARBA00022448"/>
    </source>
</evidence>
<dbReference type="RefSeq" id="WP_186906850.1">
    <property type="nucleotide sequence ID" value="NZ_JACOPP010000004.1"/>
</dbReference>
<feature type="transmembrane region" description="Helical" evidence="7">
    <location>
        <begin position="307"/>
        <end position="331"/>
    </location>
</feature>
<feature type="transmembrane region" description="Helical" evidence="7">
    <location>
        <begin position="343"/>
        <end position="367"/>
    </location>
</feature>